<dbReference type="EC" id="1.1.1.133" evidence="3 6"/>
<evidence type="ECO:0000313" key="8">
    <source>
        <dbReference type="EMBL" id="MBP0604377.1"/>
    </source>
</evidence>
<reference evidence="8 9" key="1">
    <citation type="submission" date="2021-03" db="EMBL/GenBank/DDBJ databases">
        <title>Plant growth promoting bacteria isolated from wild legumes nodules and trapping Phaseolus vulgaris L. nodules in the center and southern Mexico.</title>
        <authorList>
            <person name="Estrada P."/>
        </authorList>
    </citation>
    <scope>NUCLEOTIDE SEQUENCE [LARGE SCALE GENOMIC DNA]</scope>
    <source>
        <strain evidence="8 9">MaGu-431</strain>
    </source>
</reference>
<gene>
    <name evidence="8" type="primary">rfbD</name>
    <name evidence="8" type="ORF">J8I01_17905</name>
</gene>
<evidence type="ECO:0000256" key="6">
    <source>
        <dbReference type="RuleBase" id="RU364082"/>
    </source>
</evidence>
<sequence length="302" mass="33015">MSDAGSLPSASPILLLGGAGQLGLTLCQSLSKGGVSLPGRAEADLLNLRQLSDWVVRLQPRVIINAAAYTSVDLAEGEPELAYRVNVQAVAVLAEAARRIGALLVHFSTDYVFNGLGDRPWREEDKPSPLNVYGLSKLQGEQAIQVSGCRYLILRTSWLHSPYRHNFVKTMLRLGQEQELFSVVCDQIGAPTSVALLAKVALGVIEQTLANPVLCGLYHVAAGGEVSWFDYARFIFAEAQKLGLELKVREIKPVSSCAYPAAARRPLNSRLDTTKLRTTFGLELPHWSEGVEETLRHLLKEQ</sequence>
<dbReference type="RefSeq" id="WP_209794896.1">
    <property type="nucleotide sequence ID" value="NZ_JAGIQF010000013.1"/>
</dbReference>
<comment type="similarity">
    <text evidence="2 6">Belongs to the dTDP-4-dehydrorhamnose reductase family.</text>
</comment>
<dbReference type="GO" id="GO:0008831">
    <property type="term" value="F:dTDP-4-dehydrorhamnose reductase activity"/>
    <property type="evidence" value="ECO:0007669"/>
    <property type="project" value="UniProtKB-EC"/>
</dbReference>
<evidence type="ECO:0000256" key="2">
    <source>
        <dbReference type="ARBA" id="ARBA00010944"/>
    </source>
</evidence>
<evidence type="ECO:0000256" key="4">
    <source>
        <dbReference type="ARBA" id="ARBA00017099"/>
    </source>
</evidence>
<evidence type="ECO:0000256" key="1">
    <source>
        <dbReference type="ARBA" id="ARBA00004781"/>
    </source>
</evidence>
<dbReference type="SUPFAM" id="SSF51735">
    <property type="entry name" value="NAD(P)-binding Rossmann-fold domains"/>
    <property type="match status" value="1"/>
</dbReference>
<evidence type="ECO:0000256" key="5">
    <source>
        <dbReference type="ARBA" id="ARBA00048200"/>
    </source>
</evidence>
<accession>A0ABS4BA39</accession>
<evidence type="ECO:0000313" key="9">
    <source>
        <dbReference type="Proteomes" id="UP000666661"/>
    </source>
</evidence>
<keyword evidence="6 8" id="KW-0560">Oxidoreductase</keyword>
<dbReference type="CDD" id="cd05254">
    <property type="entry name" value="dTDP_HR_like_SDR_e"/>
    <property type="match status" value="1"/>
</dbReference>
<comment type="pathway">
    <text evidence="1 6">Carbohydrate biosynthesis; dTDP-L-rhamnose biosynthesis.</text>
</comment>
<dbReference type="PANTHER" id="PTHR10491">
    <property type="entry name" value="DTDP-4-DEHYDRORHAMNOSE REDUCTASE"/>
    <property type="match status" value="1"/>
</dbReference>
<dbReference type="EMBL" id="JAGIQF010000013">
    <property type="protein sequence ID" value="MBP0604377.1"/>
    <property type="molecule type" value="Genomic_DNA"/>
</dbReference>
<dbReference type="PANTHER" id="PTHR10491:SF4">
    <property type="entry name" value="METHIONINE ADENOSYLTRANSFERASE 2 SUBUNIT BETA"/>
    <property type="match status" value="1"/>
</dbReference>
<protein>
    <recommendedName>
        <fullName evidence="4 6">dTDP-4-dehydrorhamnose reductase</fullName>
        <ecNumber evidence="3 6">1.1.1.133</ecNumber>
    </recommendedName>
</protein>
<dbReference type="NCBIfam" id="TIGR01214">
    <property type="entry name" value="rmlD"/>
    <property type="match status" value="1"/>
</dbReference>
<comment type="function">
    <text evidence="6">Catalyzes the reduction of dTDP-6-deoxy-L-lyxo-4-hexulose to yield dTDP-L-rhamnose.</text>
</comment>
<dbReference type="InterPro" id="IPR005913">
    <property type="entry name" value="dTDP_dehydrorham_reduct"/>
</dbReference>
<comment type="catalytic activity">
    <reaction evidence="5 6">
        <text>dTDP-beta-L-rhamnose + NADP(+) = dTDP-4-dehydro-beta-L-rhamnose + NADPH + H(+)</text>
        <dbReference type="Rhea" id="RHEA:21796"/>
        <dbReference type="ChEBI" id="CHEBI:15378"/>
        <dbReference type="ChEBI" id="CHEBI:57510"/>
        <dbReference type="ChEBI" id="CHEBI:57783"/>
        <dbReference type="ChEBI" id="CHEBI:58349"/>
        <dbReference type="ChEBI" id="CHEBI:62830"/>
        <dbReference type="EC" id="1.1.1.133"/>
    </reaction>
</comment>
<dbReference type="Pfam" id="PF04321">
    <property type="entry name" value="RmlD_sub_bind"/>
    <property type="match status" value="1"/>
</dbReference>
<dbReference type="Proteomes" id="UP000666661">
    <property type="component" value="Unassembled WGS sequence"/>
</dbReference>
<organism evidence="8 9">
    <name type="scientific">Aeromonas sanarellii</name>
    <dbReference type="NCBI Taxonomy" id="633415"/>
    <lineage>
        <taxon>Bacteria</taxon>
        <taxon>Pseudomonadati</taxon>
        <taxon>Pseudomonadota</taxon>
        <taxon>Gammaproteobacteria</taxon>
        <taxon>Aeromonadales</taxon>
        <taxon>Aeromonadaceae</taxon>
        <taxon>Aeromonas</taxon>
    </lineage>
</organism>
<comment type="cofactor">
    <cofactor evidence="6">
        <name>Mg(2+)</name>
        <dbReference type="ChEBI" id="CHEBI:18420"/>
    </cofactor>
    <text evidence="6">Binds 1 Mg(2+) ion per monomer.</text>
</comment>
<keyword evidence="9" id="KW-1185">Reference proteome</keyword>
<dbReference type="Gene3D" id="3.40.50.720">
    <property type="entry name" value="NAD(P)-binding Rossmann-like Domain"/>
    <property type="match status" value="1"/>
</dbReference>
<dbReference type="InterPro" id="IPR029903">
    <property type="entry name" value="RmlD-like-bd"/>
</dbReference>
<comment type="caution">
    <text evidence="8">The sequence shown here is derived from an EMBL/GenBank/DDBJ whole genome shotgun (WGS) entry which is preliminary data.</text>
</comment>
<dbReference type="InterPro" id="IPR036291">
    <property type="entry name" value="NAD(P)-bd_dom_sf"/>
</dbReference>
<proteinExistence type="inferred from homology"/>
<evidence type="ECO:0000256" key="3">
    <source>
        <dbReference type="ARBA" id="ARBA00012929"/>
    </source>
</evidence>
<evidence type="ECO:0000259" key="7">
    <source>
        <dbReference type="Pfam" id="PF04321"/>
    </source>
</evidence>
<feature type="domain" description="RmlD-like substrate binding" evidence="7">
    <location>
        <begin position="13"/>
        <end position="298"/>
    </location>
</feature>
<name>A0ABS4BA39_9GAMM</name>
<keyword evidence="6" id="KW-0521">NADP</keyword>
<dbReference type="Gene3D" id="3.90.25.10">
    <property type="entry name" value="UDP-galactose 4-epimerase, domain 1"/>
    <property type="match status" value="1"/>
</dbReference>